<dbReference type="Gene3D" id="3.90.550.10">
    <property type="entry name" value="Spore Coat Polysaccharide Biosynthesis Protein SpsA, Chain A"/>
    <property type="match status" value="1"/>
</dbReference>
<accession>A8IED1</accession>
<dbReference type="GO" id="GO:0016758">
    <property type="term" value="F:hexosyltransferase activity"/>
    <property type="evidence" value="ECO:0007669"/>
    <property type="project" value="UniProtKB-ARBA"/>
</dbReference>
<reference evidence="2 3" key="1">
    <citation type="journal article" date="2007" name="Appl. Environ. Microbiol.">
        <title>Rhizobial factors required for stem nodule maturation and maintenance in Sesbania rostrata-Azorhizobium caulinodans ORS571 symbiosis.</title>
        <authorList>
            <person name="Suzuki S."/>
            <person name="Aono T."/>
            <person name="Lee KB."/>
            <person name="Suzuki T."/>
            <person name="Liu CT."/>
            <person name="Miwa H."/>
            <person name="Wakao S."/>
            <person name="Iki T."/>
            <person name="Oyaizu H."/>
        </authorList>
    </citation>
    <scope>NUCLEOTIDE SEQUENCE [LARGE SCALE GENOMIC DNA]</scope>
    <source>
        <strain evidence="3">ATCC 43989 / DSM 5975 / JCM 20966 / LMG 6465 / NBRC 14845 / NCIMB 13405 / ORS 571</strain>
    </source>
</reference>
<keyword evidence="2" id="KW-0808">Transferase</keyword>
<proteinExistence type="predicted"/>
<gene>
    <name evidence="2" type="ordered locus">AZC_3476</name>
</gene>
<reference evidence="2 3" key="4">
    <citation type="journal article" date="2009" name="Appl. Environ. Microbiol.">
        <title>Comparative genome-wide transcriptional profiling of Azorhizobium caulinodans ORS571 grown under free-living and symbiotic conditions.</title>
        <authorList>
            <person name="Tsukada S."/>
            <person name="Aono T."/>
            <person name="Akiba N."/>
            <person name="Lee KB."/>
            <person name="Liu CT."/>
            <person name="Toyazaki H."/>
            <person name="Oyaizu H."/>
        </authorList>
    </citation>
    <scope>NUCLEOTIDE SEQUENCE [LARGE SCALE GENOMIC DNA]</scope>
    <source>
        <strain evidence="3">ATCC 43989 / DSM 5975 / JCM 20966 / LMG 6465 / NBRC 14845 / NCIMB 13405 / ORS 571</strain>
    </source>
</reference>
<dbReference type="InterPro" id="IPR001173">
    <property type="entry name" value="Glyco_trans_2-like"/>
</dbReference>
<dbReference type="CDD" id="cd00761">
    <property type="entry name" value="Glyco_tranf_GTA_type"/>
    <property type="match status" value="1"/>
</dbReference>
<dbReference type="HOGENOM" id="CLU_662013_0_0_5"/>
<dbReference type="KEGG" id="azc:AZC_3476"/>
<dbReference type="Pfam" id="PF00535">
    <property type="entry name" value="Glycos_transf_2"/>
    <property type="match status" value="1"/>
</dbReference>
<dbReference type="PANTHER" id="PTHR22916:SF3">
    <property type="entry name" value="UDP-GLCNAC:BETAGAL BETA-1,3-N-ACETYLGLUCOSAMINYLTRANSFERASE-LIKE PROTEIN 1"/>
    <property type="match status" value="1"/>
</dbReference>
<reference evidence="3" key="2">
    <citation type="submission" date="2007-04" db="EMBL/GenBank/DDBJ databases">
        <title>Complete genome sequence of the nitrogen-fixing bacterium Azorhizobium caulinodans ORS571.</title>
        <authorList>
            <person name="Lee K.B."/>
            <person name="Backer P.D."/>
            <person name="Aono T."/>
            <person name="Liu C.T."/>
            <person name="Suzuki S."/>
            <person name="Suzuki T."/>
            <person name="Kaneko T."/>
            <person name="Yamada M."/>
            <person name="Tabata S."/>
            <person name="Kupfer D.M."/>
            <person name="Najar F.Z."/>
            <person name="Wiley G.B."/>
            <person name="Roe B."/>
            <person name="Binnewies T."/>
            <person name="Ussery D."/>
            <person name="Vereecke D."/>
            <person name="Gevers D."/>
            <person name="Holsters M."/>
            <person name="Oyaizu H."/>
        </authorList>
    </citation>
    <scope>NUCLEOTIDE SEQUENCE [LARGE SCALE GENOMIC DNA]</scope>
    <source>
        <strain evidence="3">ATCC 43989 / DSM 5975 / JCM 20966 / LMG 6465 / NBRC 14845 / NCIMB 13405 / ORS 571</strain>
    </source>
</reference>
<evidence type="ECO:0000313" key="2">
    <source>
        <dbReference type="EMBL" id="BAF89474.1"/>
    </source>
</evidence>
<feature type="domain" description="Glycosyltransferase 2-like" evidence="1">
    <location>
        <begin position="28"/>
        <end position="153"/>
    </location>
</feature>
<reference evidence="2 3" key="5">
    <citation type="journal article" date="2010" name="Appl. Environ. Microbiol.">
        <title>phrR-like gene praR of Azorhizobium caulinodans ORS571 is essential for symbiosis with Sesbania rostrata and is involved in expression of reb genes.</title>
        <authorList>
            <person name="Akiba N."/>
            <person name="Aono T."/>
            <person name="Toyazaki H."/>
            <person name="Sato S."/>
            <person name="Oyaizu H."/>
        </authorList>
    </citation>
    <scope>NUCLEOTIDE SEQUENCE [LARGE SCALE GENOMIC DNA]</scope>
    <source>
        <strain evidence="3">ATCC 43989 / DSM 5975 / JCM 20966 / LMG 6465 / NBRC 14845 / NCIMB 13405 / ORS 571</strain>
    </source>
</reference>
<dbReference type="SUPFAM" id="SSF53448">
    <property type="entry name" value="Nucleotide-diphospho-sugar transferases"/>
    <property type="match status" value="1"/>
</dbReference>
<dbReference type="CAZy" id="GT2">
    <property type="family name" value="Glycosyltransferase Family 2"/>
</dbReference>
<reference evidence="2 3" key="3">
    <citation type="journal article" date="2008" name="BMC Genomics">
        <title>The genome of the versatile nitrogen fixer Azorhizobium caulinodans ORS571.</title>
        <authorList>
            <person name="Lee KB."/>
            <person name="Backer P.D."/>
            <person name="Aono T."/>
            <person name="Liu CT."/>
            <person name="Suzuki S."/>
            <person name="Suzuki T."/>
            <person name="Kaneko T."/>
            <person name="Yamada M."/>
            <person name="Tabata S."/>
            <person name="Kupfer D.M."/>
            <person name="Najar F.Z."/>
            <person name="Wiley G.B."/>
            <person name="Roe B."/>
            <person name="Binnewies T.T."/>
            <person name="Ussery D.W."/>
            <person name="D'Haeze W."/>
            <person name="Herder J.D."/>
            <person name="Gevers D."/>
            <person name="Vereecke D."/>
            <person name="Holsters M."/>
            <person name="Oyaizu H."/>
        </authorList>
    </citation>
    <scope>NUCLEOTIDE SEQUENCE [LARGE SCALE GENOMIC DNA]</scope>
    <source>
        <strain evidence="3">ATCC 43989 / DSM 5975 / JCM 20966 / LMG 6465 / NBRC 14845 / NCIMB 13405 / ORS 571</strain>
    </source>
</reference>
<dbReference type="EMBL" id="AP009384">
    <property type="protein sequence ID" value="BAF89474.1"/>
    <property type="molecule type" value="Genomic_DNA"/>
</dbReference>
<dbReference type="AlphaFoldDB" id="A8IED1"/>
<dbReference type="InterPro" id="IPR029044">
    <property type="entry name" value="Nucleotide-diphossugar_trans"/>
</dbReference>
<name>A8IED1_AZOC5</name>
<dbReference type="eggNOG" id="COG0463">
    <property type="taxonomic scope" value="Bacteria"/>
</dbReference>
<protein>
    <submittedName>
        <fullName evidence="2">Glycosyltransferase</fullName>
    </submittedName>
</protein>
<dbReference type="Proteomes" id="UP000000270">
    <property type="component" value="Chromosome"/>
</dbReference>
<organism evidence="2 3">
    <name type="scientific">Azorhizobium caulinodans (strain ATCC 43989 / DSM 5975 / JCM 20966 / LMG 6465 / NBRC 14845 / NCIMB 13405 / ORS 571)</name>
    <dbReference type="NCBI Taxonomy" id="438753"/>
    <lineage>
        <taxon>Bacteria</taxon>
        <taxon>Pseudomonadati</taxon>
        <taxon>Pseudomonadota</taxon>
        <taxon>Alphaproteobacteria</taxon>
        <taxon>Hyphomicrobiales</taxon>
        <taxon>Xanthobacteraceae</taxon>
        <taxon>Azorhizobium</taxon>
    </lineage>
</organism>
<dbReference type="RefSeq" id="WP_012171999.1">
    <property type="nucleotide sequence ID" value="NC_009937.1"/>
</dbReference>
<dbReference type="STRING" id="438753.AZC_3476"/>
<dbReference type="PANTHER" id="PTHR22916">
    <property type="entry name" value="GLYCOSYLTRANSFERASE"/>
    <property type="match status" value="1"/>
</dbReference>
<reference evidence="2 3" key="6">
    <citation type="journal article" date="2011" name="Appl. Environ. Microbiol.">
        <title>Involvement of the azorhizobial chromosome partition gene (parA) in the onset of bacteroid differentiation during Sesbania rostrata stem nodule development.</title>
        <authorList>
            <person name="Liu CT."/>
            <person name="Lee KB."/>
            <person name="Wang YS."/>
            <person name="Peng MH."/>
            <person name="Lee KT."/>
            <person name="Suzuki S."/>
            <person name="Suzuki T."/>
            <person name="Oyaizu H."/>
        </authorList>
    </citation>
    <scope>NUCLEOTIDE SEQUENCE [LARGE SCALE GENOMIC DNA]</scope>
    <source>
        <strain evidence="3">ATCC 43989 / DSM 5975 / JCM 20966 / LMG 6465 / NBRC 14845 / NCIMB 13405 / ORS 571</strain>
    </source>
</reference>
<evidence type="ECO:0000259" key="1">
    <source>
        <dbReference type="Pfam" id="PF00535"/>
    </source>
</evidence>
<keyword evidence="3" id="KW-1185">Reference proteome</keyword>
<evidence type="ECO:0000313" key="3">
    <source>
        <dbReference type="Proteomes" id="UP000000270"/>
    </source>
</evidence>
<sequence>MNAPIDPAALDASAPAALAEVPAEVTLSICVPTYNRAHFLEYLFPHLREACATFDFTYEIVVSDNCSPDNTPEVVERFRAEGMPIRYFRQDENKPSANILSVYHRARGKYLVYVADDDLIIPEALADNVRFMMANPELRACYTPWEVYDDLHKVSGGYFYDQAEDLMIFSPGQELELFGALVRDHIFPETVIYRADAARSIVSAPRFCYWAFSYLAGVVAEGPVAFRNVPFYRSVTLTPVVTNRGQAGIDGAMTDWDSYRGGLEYLIFSFLRRSNLVAGADFKSTVRDLADHFVSIRLKVALRLWLARQDYCRAYEIVVRLQYLDPAGMEHLEIPENLALLANAQTLARLANGIAEIDRVVVAGVEDGQALGALFRDAGLERRIFVVPPPEKPTERHLRNSLVFLADDSLRQTFLDQGYSPGLIVTEREVRGSVLL</sequence>